<dbReference type="KEGG" id="elim:B2M23_09665"/>
<dbReference type="PIRSF" id="PIRSF016789">
    <property type="entry name" value="DUF454"/>
    <property type="match status" value="1"/>
</dbReference>
<protein>
    <recommendedName>
        <fullName evidence="4">Inner membrane protein YbaN</fullName>
    </recommendedName>
</protein>
<keyword evidence="1" id="KW-1133">Transmembrane helix</keyword>
<dbReference type="Proteomes" id="UP000192391">
    <property type="component" value="Chromosome"/>
</dbReference>
<dbReference type="PANTHER" id="PTHR35813">
    <property type="entry name" value="INNER MEMBRANE PROTEIN YBAN"/>
    <property type="match status" value="1"/>
</dbReference>
<dbReference type="GO" id="GO:0005886">
    <property type="term" value="C:plasma membrane"/>
    <property type="evidence" value="ECO:0007669"/>
    <property type="project" value="TreeGrafter"/>
</dbReference>
<evidence type="ECO:0000313" key="2">
    <source>
        <dbReference type="EMBL" id="ARD65790.1"/>
    </source>
</evidence>
<gene>
    <name evidence="2" type="ORF">B2M23_09665</name>
</gene>
<dbReference type="RefSeq" id="WP_038352699.1">
    <property type="nucleotide sequence ID" value="NZ_CP019962.1"/>
</dbReference>
<feature type="transmembrane region" description="Helical" evidence="1">
    <location>
        <begin position="100"/>
        <end position="120"/>
    </location>
</feature>
<keyword evidence="1" id="KW-0472">Membrane</keyword>
<reference evidence="3" key="1">
    <citation type="journal article" date="2017" name="Sci. Rep.">
        <title>Determination of the Genome and Primary Transcriptome of Syngas Fermenting Eubacterium limosum ATCC 8486.</title>
        <authorList>
            <person name="Song Y."/>
            <person name="Shin J."/>
            <person name="Jeong Y."/>
            <person name="Jin S."/>
            <person name="Lee J.K."/>
            <person name="Kim D.R."/>
            <person name="Kim S.C."/>
            <person name="Cho S."/>
            <person name="Cho B.K."/>
        </authorList>
    </citation>
    <scope>NUCLEOTIDE SEQUENCE [LARGE SCALE GENOMIC DNA]</scope>
    <source>
        <strain evidence="3">ATCC 8486</strain>
    </source>
</reference>
<evidence type="ECO:0000313" key="3">
    <source>
        <dbReference type="Proteomes" id="UP000192391"/>
    </source>
</evidence>
<keyword evidence="1" id="KW-0812">Transmembrane</keyword>
<feature type="transmembrane region" description="Helical" evidence="1">
    <location>
        <begin position="78"/>
        <end position="94"/>
    </location>
</feature>
<dbReference type="AlphaFoldDB" id="A0AAC9QU73"/>
<organism evidence="2 3">
    <name type="scientific">Eubacterium limosum</name>
    <dbReference type="NCBI Taxonomy" id="1736"/>
    <lineage>
        <taxon>Bacteria</taxon>
        <taxon>Bacillati</taxon>
        <taxon>Bacillota</taxon>
        <taxon>Clostridia</taxon>
        <taxon>Eubacteriales</taxon>
        <taxon>Eubacteriaceae</taxon>
        <taxon>Eubacterium</taxon>
    </lineage>
</organism>
<proteinExistence type="predicted"/>
<accession>A0AAC9QU73</accession>
<dbReference type="InterPro" id="IPR007401">
    <property type="entry name" value="DUF454"/>
</dbReference>
<sequence length="130" mass="14647">MKNPIKYLWMGVGFLAMGLGAVGVVLPILPTVPFLLLAMFCFAKSSEKLHRWFMNTKLYKNHLATYVKKEGMTVKTKLGIIIPVTILMAIGFALMGRVPIGRIILAVVWAAHLIYFIFIVRTISEKHEVE</sequence>
<evidence type="ECO:0008006" key="4">
    <source>
        <dbReference type="Google" id="ProtNLM"/>
    </source>
</evidence>
<dbReference type="EMBL" id="CP019962">
    <property type="protein sequence ID" value="ARD65790.1"/>
    <property type="molecule type" value="Genomic_DNA"/>
</dbReference>
<evidence type="ECO:0000256" key="1">
    <source>
        <dbReference type="SAM" id="Phobius"/>
    </source>
</evidence>
<name>A0AAC9QU73_EUBLI</name>
<feature type="transmembrane region" description="Helical" evidence="1">
    <location>
        <begin position="12"/>
        <end position="42"/>
    </location>
</feature>
<dbReference type="PANTHER" id="PTHR35813:SF1">
    <property type="entry name" value="INNER MEMBRANE PROTEIN YBAN"/>
    <property type="match status" value="1"/>
</dbReference>
<dbReference type="Pfam" id="PF04304">
    <property type="entry name" value="DUF454"/>
    <property type="match status" value="1"/>
</dbReference>